<dbReference type="PANTHER" id="PTHR42852">
    <property type="entry name" value="THIOL:DISULFIDE INTERCHANGE PROTEIN DSBE"/>
    <property type="match status" value="1"/>
</dbReference>
<dbReference type="PROSITE" id="PS51352">
    <property type="entry name" value="THIOREDOXIN_2"/>
    <property type="match status" value="1"/>
</dbReference>
<dbReference type="InterPro" id="IPR050553">
    <property type="entry name" value="Thioredoxin_ResA/DsbE_sf"/>
</dbReference>
<evidence type="ECO:0000256" key="2">
    <source>
        <dbReference type="ARBA" id="ARBA00022748"/>
    </source>
</evidence>
<dbReference type="Gene3D" id="3.40.30.10">
    <property type="entry name" value="Glutaredoxin"/>
    <property type="match status" value="1"/>
</dbReference>
<dbReference type="PANTHER" id="PTHR42852:SF6">
    <property type="entry name" value="THIOL:DISULFIDE INTERCHANGE PROTEIN DSBE"/>
    <property type="match status" value="1"/>
</dbReference>
<protein>
    <submittedName>
        <fullName evidence="8">TlpA family protein disulfide reductase</fullName>
    </submittedName>
</protein>
<dbReference type="AlphaFoldDB" id="A0A5M4FCQ5"/>
<accession>A0A5M4FCQ5</accession>
<dbReference type="CDD" id="cd02966">
    <property type="entry name" value="TlpA_like_family"/>
    <property type="match status" value="1"/>
</dbReference>
<dbReference type="Pfam" id="PF00578">
    <property type="entry name" value="AhpC-TSA"/>
    <property type="match status" value="1"/>
</dbReference>
<dbReference type="Proteomes" id="UP000380867">
    <property type="component" value="Unassembled WGS sequence"/>
</dbReference>
<keyword evidence="3" id="KW-0812">Transmembrane</keyword>
<comment type="caution">
    <text evidence="8">The sequence shown here is derived from an EMBL/GenBank/DDBJ whole genome shotgun (WGS) entry which is preliminary data.</text>
</comment>
<keyword evidence="4" id="KW-1015">Disulfide bond</keyword>
<evidence type="ECO:0000256" key="4">
    <source>
        <dbReference type="ARBA" id="ARBA00023157"/>
    </source>
</evidence>
<evidence type="ECO:0000256" key="6">
    <source>
        <dbReference type="SAM" id="MobiDB-lite"/>
    </source>
</evidence>
<dbReference type="PROSITE" id="PS00194">
    <property type="entry name" value="THIOREDOXIN_1"/>
    <property type="match status" value="1"/>
</dbReference>
<keyword evidence="5" id="KW-0676">Redox-active center</keyword>
<dbReference type="GO" id="GO:0030313">
    <property type="term" value="C:cell envelope"/>
    <property type="evidence" value="ECO:0007669"/>
    <property type="project" value="UniProtKB-SubCell"/>
</dbReference>
<proteinExistence type="predicted"/>
<dbReference type="InterPro" id="IPR017937">
    <property type="entry name" value="Thioredoxin_CS"/>
</dbReference>
<evidence type="ECO:0000313" key="9">
    <source>
        <dbReference type="Proteomes" id="UP000380867"/>
    </source>
</evidence>
<evidence type="ECO:0000313" key="8">
    <source>
        <dbReference type="EMBL" id="KAA1396047.1"/>
    </source>
</evidence>
<name>A0A5M4FCQ5_9ACTN</name>
<evidence type="ECO:0000256" key="3">
    <source>
        <dbReference type="ARBA" id="ARBA00022968"/>
    </source>
</evidence>
<keyword evidence="2" id="KW-0201">Cytochrome c-type biogenesis</keyword>
<evidence type="ECO:0000259" key="7">
    <source>
        <dbReference type="PROSITE" id="PS51352"/>
    </source>
</evidence>
<reference evidence="8" key="1">
    <citation type="submission" date="2019-09" db="EMBL/GenBank/DDBJ databases">
        <authorList>
            <person name="Li J."/>
        </authorList>
    </citation>
    <scope>NUCLEOTIDE SEQUENCE [LARGE SCALE GENOMIC DNA]</scope>
    <source>
        <strain evidence="8">JCM 14732</strain>
    </source>
</reference>
<dbReference type="OrthoDB" id="9796554at2"/>
<dbReference type="SUPFAM" id="SSF52833">
    <property type="entry name" value="Thioredoxin-like"/>
    <property type="match status" value="1"/>
</dbReference>
<dbReference type="InterPro" id="IPR036249">
    <property type="entry name" value="Thioredoxin-like_sf"/>
</dbReference>
<evidence type="ECO:0000256" key="5">
    <source>
        <dbReference type="ARBA" id="ARBA00023284"/>
    </source>
</evidence>
<dbReference type="InterPro" id="IPR000866">
    <property type="entry name" value="AhpC/TSA"/>
</dbReference>
<dbReference type="GO" id="GO:0016491">
    <property type="term" value="F:oxidoreductase activity"/>
    <property type="evidence" value="ECO:0007669"/>
    <property type="project" value="InterPro"/>
</dbReference>
<feature type="region of interest" description="Disordered" evidence="6">
    <location>
        <begin position="65"/>
        <end position="84"/>
    </location>
</feature>
<keyword evidence="3" id="KW-0735">Signal-anchor</keyword>
<gene>
    <name evidence="8" type="ORF">ESP70_018155</name>
</gene>
<dbReference type="GO" id="GO:0017004">
    <property type="term" value="P:cytochrome complex assembly"/>
    <property type="evidence" value="ECO:0007669"/>
    <property type="project" value="UniProtKB-KW"/>
</dbReference>
<dbReference type="EMBL" id="SDPQ02000003">
    <property type="protein sequence ID" value="KAA1396047.1"/>
    <property type="molecule type" value="Genomic_DNA"/>
</dbReference>
<evidence type="ECO:0000256" key="1">
    <source>
        <dbReference type="ARBA" id="ARBA00004196"/>
    </source>
</evidence>
<organism evidence="8 9">
    <name type="scientific">Aeromicrobium ginsengisoli</name>
    <dbReference type="NCBI Taxonomy" id="363867"/>
    <lineage>
        <taxon>Bacteria</taxon>
        <taxon>Bacillati</taxon>
        <taxon>Actinomycetota</taxon>
        <taxon>Actinomycetes</taxon>
        <taxon>Propionibacteriales</taxon>
        <taxon>Nocardioidaceae</taxon>
        <taxon>Aeromicrobium</taxon>
    </lineage>
</organism>
<sequence>MPRQEARVRCVPGRALVPVLRHRSDRSGRGCRADHDARACVRARVILAGLALFLAACGGPGSDDDQPTFGGGTAPTTDAGQLAAAKKQAGIEECPVADGTAPADDGLPDLTLDCLGGGSPVRLSGLSGTPTIINFWASWCAPCREELPLLAEVHQKYGDKVRVVGVDFADAAPDAAVELAERSGVTYPLLSDPDSTTKAPLKVIGLPQTVFVDAQGTMVATERVAFRSYADLTAAIEKHLGVSP</sequence>
<keyword evidence="9" id="KW-1185">Reference proteome</keyword>
<feature type="domain" description="Thioredoxin" evidence="7">
    <location>
        <begin position="101"/>
        <end position="241"/>
    </location>
</feature>
<dbReference type="InterPro" id="IPR013766">
    <property type="entry name" value="Thioredoxin_domain"/>
</dbReference>
<dbReference type="GO" id="GO:0016209">
    <property type="term" value="F:antioxidant activity"/>
    <property type="evidence" value="ECO:0007669"/>
    <property type="project" value="InterPro"/>
</dbReference>
<comment type="subcellular location">
    <subcellularLocation>
        <location evidence="1">Cell envelope</location>
    </subcellularLocation>
</comment>